<gene>
    <name evidence="3" type="ORF">C0Q70_11659</name>
</gene>
<dbReference type="InterPro" id="IPR002181">
    <property type="entry name" value="Fibrinogen_a/b/g_C_dom"/>
</dbReference>
<evidence type="ECO:0000259" key="2">
    <source>
        <dbReference type="SMART" id="SM00186"/>
    </source>
</evidence>
<protein>
    <recommendedName>
        <fullName evidence="2">Fibrinogen C-terminal domain-containing protein</fullName>
    </recommendedName>
</protein>
<dbReference type="InterPro" id="IPR014716">
    <property type="entry name" value="Fibrinogen_a/b/g_C_1"/>
</dbReference>
<dbReference type="STRING" id="400727.A0A2T7P6J9"/>
<accession>A0A2T7P6J9</accession>
<evidence type="ECO:0000256" key="1">
    <source>
        <dbReference type="SAM" id="MobiDB-lite"/>
    </source>
</evidence>
<dbReference type="EMBL" id="PZQS01000006">
    <property type="protein sequence ID" value="PVD29062.1"/>
    <property type="molecule type" value="Genomic_DNA"/>
</dbReference>
<name>A0A2T7P6J9_POMCA</name>
<dbReference type="SMART" id="SM00186">
    <property type="entry name" value="FBG"/>
    <property type="match status" value="1"/>
</dbReference>
<feature type="region of interest" description="Disordered" evidence="1">
    <location>
        <begin position="394"/>
        <end position="425"/>
    </location>
</feature>
<dbReference type="PANTHER" id="PTHR19143">
    <property type="entry name" value="FIBRINOGEN/TENASCIN/ANGIOPOEITIN"/>
    <property type="match status" value="1"/>
</dbReference>
<organism evidence="3 4">
    <name type="scientific">Pomacea canaliculata</name>
    <name type="common">Golden apple snail</name>
    <dbReference type="NCBI Taxonomy" id="400727"/>
    <lineage>
        <taxon>Eukaryota</taxon>
        <taxon>Metazoa</taxon>
        <taxon>Spiralia</taxon>
        <taxon>Lophotrochozoa</taxon>
        <taxon>Mollusca</taxon>
        <taxon>Gastropoda</taxon>
        <taxon>Caenogastropoda</taxon>
        <taxon>Architaenioglossa</taxon>
        <taxon>Ampullarioidea</taxon>
        <taxon>Ampullariidae</taxon>
        <taxon>Pomacea</taxon>
    </lineage>
</organism>
<dbReference type="Pfam" id="PF00147">
    <property type="entry name" value="Fibrinogen_C"/>
    <property type="match status" value="1"/>
</dbReference>
<dbReference type="InterPro" id="IPR050373">
    <property type="entry name" value="Fibrinogen_C-term_domain"/>
</dbReference>
<keyword evidence="4" id="KW-1185">Reference proteome</keyword>
<dbReference type="GO" id="GO:0005615">
    <property type="term" value="C:extracellular space"/>
    <property type="evidence" value="ECO:0007669"/>
    <property type="project" value="TreeGrafter"/>
</dbReference>
<reference evidence="3 4" key="1">
    <citation type="submission" date="2018-04" db="EMBL/GenBank/DDBJ databases">
        <title>The genome of golden apple snail Pomacea canaliculata provides insight into stress tolerance and invasive adaptation.</title>
        <authorList>
            <person name="Liu C."/>
            <person name="Liu B."/>
            <person name="Ren Y."/>
            <person name="Zhang Y."/>
            <person name="Wang H."/>
            <person name="Li S."/>
            <person name="Jiang F."/>
            <person name="Yin L."/>
            <person name="Zhang G."/>
            <person name="Qian W."/>
            <person name="Fan W."/>
        </authorList>
    </citation>
    <scope>NUCLEOTIDE SEQUENCE [LARGE SCALE GENOMIC DNA]</scope>
    <source>
        <strain evidence="3">SZHN2017</strain>
        <tissue evidence="3">Muscle</tissue>
    </source>
</reference>
<feature type="compositionally biased region" description="Polar residues" evidence="1">
    <location>
        <begin position="396"/>
        <end position="407"/>
    </location>
</feature>
<feature type="domain" description="Fibrinogen C-terminal" evidence="2">
    <location>
        <begin position="230"/>
        <end position="433"/>
    </location>
</feature>
<dbReference type="AlphaFoldDB" id="A0A2T7P6J9"/>
<evidence type="ECO:0000313" key="3">
    <source>
        <dbReference type="EMBL" id="PVD29062.1"/>
    </source>
</evidence>
<evidence type="ECO:0000313" key="4">
    <source>
        <dbReference type="Proteomes" id="UP000245119"/>
    </source>
</evidence>
<dbReference type="SUPFAM" id="SSF56496">
    <property type="entry name" value="Fibrinogen C-terminal domain-like"/>
    <property type="match status" value="1"/>
</dbReference>
<dbReference type="InterPro" id="IPR036056">
    <property type="entry name" value="Fibrinogen-like_C"/>
</dbReference>
<sequence length="433" mass="47347">MRTVAFWSCFQAQHPKAVTAAGAVGGPRADGSRLPIVRLKKASVARVSFPPTGLTHPLVGSLAPDAVEDGAATTATATTRPQSILLQDCCSQPPFNRRATLRCSVLSDERGDPFYRAVRVLHPVGSLRRTGASRGTSAADSRGRSILHCANLCDGVTWCQSFDFDRRSLFCHLAESKAAINCSNMVTSQLLHFERHQMPVTVSCENNGTLWDNQCICVSGFAGDRCQFIGTFHDCQDVYNVGLLKSDGYYSVQPVATSSPFLVNCRSRVNVRTMLMVHSTGTFSLNRTMSLSPDVDDDDDNIILNWNAANATYAYYENFKVASEKDLYRLTFDKMTQPSTMEDCLAPLSGANFSTYDNDHNDNASRSVNCAARNGGGWWYRGDNCATCNPMGQLLPPSSDSQRNRTNGDAGWLRRDGGDNGSPTGVQIYLVRK</sequence>
<dbReference type="Gene3D" id="3.90.215.10">
    <property type="entry name" value="Gamma Fibrinogen, chain A, domain 1"/>
    <property type="match status" value="1"/>
</dbReference>
<comment type="caution">
    <text evidence="3">The sequence shown here is derived from an EMBL/GenBank/DDBJ whole genome shotgun (WGS) entry which is preliminary data.</text>
</comment>
<dbReference type="Proteomes" id="UP000245119">
    <property type="component" value="Linkage Group LG6"/>
</dbReference>
<proteinExistence type="predicted"/>
<dbReference type="OrthoDB" id="6081480at2759"/>